<reference evidence="2" key="1">
    <citation type="submission" date="2022-06" db="EMBL/GenBank/DDBJ databases">
        <title>Draft genome sequence of Streptomyces sp. RB6PN25 isolated from peat swamp forest in Thailand.</title>
        <authorList>
            <person name="Duangmal K."/>
            <person name="Klaysubun C."/>
        </authorList>
    </citation>
    <scope>NUCLEOTIDE SEQUENCE</scope>
    <source>
        <strain evidence="2">RB6PN25</strain>
    </source>
</reference>
<dbReference type="Proteomes" id="UP001057702">
    <property type="component" value="Unassembled WGS sequence"/>
</dbReference>
<sequence>MSHAEAYARAVIAGYCPPLDDDEIERQAAARLGRQSHF</sequence>
<dbReference type="EMBL" id="JANFNG010000014">
    <property type="protein sequence ID" value="MCQ4082577.1"/>
    <property type="molecule type" value="Genomic_DNA"/>
</dbReference>
<feature type="domain" description="DUF5753" evidence="1">
    <location>
        <begin position="4"/>
        <end position="37"/>
    </location>
</feature>
<organism evidence="2 3">
    <name type="scientific">Streptomyces humicola</name>
    <dbReference type="NCBI Taxonomy" id="2953240"/>
    <lineage>
        <taxon>Bacteria</taxon>
        <taxon>Bacillati</taxon>
        <taxon>Actinomycetota</taxon>
        <taxon>Actinomycetes</taxon>
        <taxon>Kitasatosporales</taxon>
        <taxon>Streptomycetaceae</taxon>
        <taxon>Streptomyces</taxon>
    </lineage>
</organism>
<evidence type="ECO:0000313" key="3">
    <source>
        <dbReference type="Proteomes" id="UP001057702"/>
    </source>
</evidence>
<keyword evidence="3" id="KW-1185">Reference proteome</keyword>
<protein>
    <submittedName>
        <fullName evidence="2">DUF5753 domain-containing protein</fullName>
    </submittedName>
</protein>
<dbReference type="InterPro" id="IPR043917">
    <property type="entry name" value="DUF5753"/>
</dbReference>
<dbReference type="Pfam" id="PF19054">
    <property type="entry name" value="DUF5753"/>
    <property type="match status" value="1"/>
</dbReference>
<evidence type="ECO:0000313" key="2">
    <source>
        <dbReference type="EMBL" id="MCQ4082577.1"/>
    </source>
</evidence>
<proteinExistence type="predicted"/>
<accession>A0ABT1PY40</accession>
<name>A0ABT1PY40_9ACTN</name>
<gene>
    <name evidence="2" type="ORF">NGB36_18705</name>
</gene>
<evidence type="ECO:0000259" key="1">
    <source>
        <dbReference type="Pfam" id="PF19054"/>
    </source>
</evidence>
<comment type="caution">
    <text evidence="2">The sequence shown here is derived from an EMBL/GenBank/DDBJ whole genome shotgun (WGS) entry which is preliminary data.</text>
</comment>